<comment type="function">
    <text evidence="5">Part of the twin-arginine translocation (Tat) system that transports large folded proteins containing a characteristic twin-arginine motif in their signal peptide across membranes. Together with TatB, TatC is part of a receptor directly interacting with Tat signal peptides.</text>
</comment>
<organism evidence="6 7">
    <name type="scientific">Halorhodospira halophila (strain DSM 244 / SL1)</name>
    <name type="common">Ectothiorhodospira halophila (strain DSM 244 / SL1)</name>
    <dbReference type="NCBI Taxonomy" id="349124"/>
    <lineage>
        <taxon>Bacteria</taxon>
        <taxon>Pseudomonadati</taxon>
        <taxon>Pseudomonadota</taxon>
        <taxon>Gammaproteobacteria</taxon>
        <taxon>Chromatiales</taxon>
        <taxon>Ectothiorhodospiraceae</taxon>
        <taxon>Halorhodospira</taxon>
    </lineage>
</organism>
<name>A1WW01_HALHL</name>
<dbReference type="HAMAP" id="MF_00902">
    <property type="entry name" value="TatC"/>
    <property type="match status" value="1"/>
</dbReference>
<evidence type="ECO:0000256" key="3">
    <source>
        <dbReference type="ARBA" id="ARBA00022989"/>
    </source>
</evidence>
<sequence>MSAGGPEQNQGGEEKLQEAPLLSHLKEFRDRLLRVVVVVLGAFLLFYPFRDTLYRWISGPLQEVLPEGTSMIAIKVASPFLIPMKLALVAAIFVTVPYILYQLWAFVAPGLYRHERRMIWPLLISSTGLFYLGAAFAYFVVFPIAFRFFALVSPEGVQMMTDIGEYLSFVLTLFFAFGAAFQVPIATILLVRSGISTRESLAAKRPYVIVGAFVVGMMLTPPDVLSQVLLAVPVWLLFEIGILLAGRTQPSAAASPDGSGGDQG</sequence>
<dbReference type="OrthoDB" id="9777044at2"/>
<evidence type="ECO:0000313" key="6">
    <source>
        <dbReference type="EMBL" id="ABM61863.1"/>
    </source>
</evidence>
<gene>
    <name evidence="5" type="primary">tatC</name>
    <name evidence="6" type="ordered locus">Hhal_1087</name>
</gene>
<comment type="subunit">
    <text evidence="5">The Tat system comprises two distinct complexes: a TatABC complex, containing multiple copies of TatA, TatB and TatC subunits, and a separate TatA complex, containing only TatA subunits. Substrates initially bind to the TatABC complex, which probably triggers association of the separate TatA complex to form the active translocon.</text>
</comment>
<dbReference type="PANTHER" id="PTHR30371">
    <property type="entry name" value="SEC-INDEPENDENT PROTEIN TRANSLOCASE PROTEIN TATC"/>
    <property type="match status" value="1"/>
</dbReference>
<dbReference type="Proteomes" id="UP000000647">
    <property type="component" value="Chromosome"/>
</dbReference>
<dbReference type="HOGENOM" id="CLU_031942_1_1_6"/>
<protein>
    <recommendedName>
        <fullName evidence="5">Sec-independent protein translocase protein TatC</fullName>
    </recommendedName>
</protein>
<dbReference type="AlphaFoldDB" id="A1WW01"/>
<keyword evidence="5" id="KW-0811">Translocation</keyword>
<dbReference type="GO" id="GO:0043953">
    <property type="term" value="P:protein transport by the Tat complex"/>
    <property type="evidence" value="ECO:0007669"/>
    <property type="project" value="UniProtKB-UniRule"/>
</dbReference>
<dbReference type="KEGG" id="hha:Hhal_1087"/>
<keyword evidence="4 5" id="KW-0472">Membrane</keyword>
<keyword evidence="7" id="KW-1185">Reference proteome</keyword>
<keyword evidence="5" id="KW-0997">Cell inner membrane</keyword>
<dbReference type="RefSeq" id="WP_011813886.1">
    <property type="nucleotide sequence ID" value="NC_008789.1"/>
</dbReference>
<feature type="transmembrane region" description="Helical" evidence="5">
    <location>
        <begin position="225"/>
        <end position="245"/>
    </location>
</feature>
<feature type="transmembrane region" description="Helical" evidence="5">
    <location>
        <begin position="32"/>
        <end position="49"/>
    </location>
</feature>
<evidence type="ECO:0000256" key="4">
    <source>
        <dbReference type="ARBA" id="ARBA00023136"/>
    </source>
</evidence>
<dbReference type="STRING" id="349124.Hhal_1087"/>
<keyword evidence="5" id="KW-0653">Protein transport</keyword>
<dbReference type="PANTHER" id="PTHR30371:SF0">
    <property type="entry name" value="SEC-INDEPENDENT PROTEIN TRANSLOCASE PROTEIN TATC, CHLOROPLASTIC-RELATED"/>
    <property type="match status" value="1"/>
</dbReference>
<keyword evidence="5" id="KW-1003">Cell membrane</keyword>
<dbReference type="GO" id="GO:0065002">
    <property type="term" value="P:intracellular protein transmembrane transport"/>
    <property type="evidence" value="ECO:0007669"/>
    <property type="project" value="TreeGrafter"/>
</dbReference>
<evidence type="ECO:0000313" key="7">
    <source>
        <dbReference type="Proteomes" id="UP000000647"/>
    </source>
</evidence>
<dbReference type="eggNOG" id="COG0805">
    <property type="taxonomic scope" value="Bacteria"/>
</dbReference>
<evidence type="ECO:0000256" key="5">
    <source>
        <dbReference type="HAMAP-Rule" id="MF_00902"/>
    </source>
</evidence>
<dbReference type="PROSITE" id="PS01218">
    <property type="entry name" value="TATC"/>
    <property type="match status" value="1"/>
</dbReference>
<dbReference type="Pfam" id="PF00902">
    <property type="entry name" value="TatC"/>
    <property type="match status" value="1"/>
</dbReference>
<dbReference type="EMBL" id="CP000544">
    <property type="protein sequence ID" value="ABM61863.1"/>
    <property type="molecule type" value="Genomic_DNA"/>
</dbReference>
<feature type="transmembrane region" description="Helical" evidence="5">
    <location>
        <begin position="166"/>
        <end position="190"/>
    </location>
</feature>
<reference evidence="6 7" key="2">
    <citation type="journal article" date="2013" name="Stand. Genomic Sci.">
        <title>Complete genome sequence of Halorhodospira halophila SL1.</title>
        <authorList>
            <person name="Challacombe J.F."/>
            <person name="Majid S."/>
            <person name="Deole R."/>
            <person name="Brettin T.S."/>
            <person name="Bruce D."/>
            <person name="Delano S.F."/>
            <person name="Detter J.C."/>
            <person name="Gleasner C.D."/>
            <person name="Han C.S."/>
            <person name="Misra M."/>
            <person name="Reitenga K.G."/>
            <person name="Mikhailova N."/>
            <person name="Woyke T."/>
            <person name="Pitluck S."/>
            <person name="Nolan M."/>
            <person name="Land M.L."/>
            <person name="Saunders E."/>
            <person name="Tapia R."/>
            <person name="Lapidus A."/>
            <person name="Ivanova N."/>
            <person name="Hoff W.D."/>
        </authorList>
    </citation>
    <scope>NUCLEOTIDE SEQUENCE [LARGE SCALE GENOMIC DNA]</scope>
    <source>
        <strain evidence="7">DSM 244 / SL1</strain>
    </source>
</reference>
<reference evidence="7" key="1">
    <citation type="submission" date="2006-12" db="EMBL/GenBank/DDBJ databases">
        <title>Complete sequence of Halorhodospira halophila SL1.</title>
        <authorList>
            <consortium name="US DOE Joint Genome Institute"/>
            <person name="Copeland A."/>
            <person name="Lucas S."/>
            <person name="Lapidus A."/>
            <person name="Barry K."/>
            <person name="Detter J.C."/>
            <person name="Glavina del Rio T."/>
            <person name="Hammon N."/>
            <person name="Israni S."/>
            <person name="Dalin E."/>
            <person name="Tice H."/>
            <person name="Pitluck S."/>
            <person name="Saunders E."/>
            <person name="Brettin T."/>
            <person name="Bruce D."/>
            <person name="Han C."/>
            <person name="Tapia R."/>
            <person name="Schmutz J."/>
            <person name="Larimer F."/>
            <person name="Land M."/>
            <person name="Hauser L."/>
            <person name="Kyrpides N."/>
            <person name="Mikhailova N."/>
            <person name="Hoff W."/>
            <person name="Richardson P."/>
        </authorList>
    </citation>
    <scope>NUCLEOTIDE SEQUENCE [LARGE SCALE GENOMIC DNA]</scope>
    <source>
        <strain evidence="7">DSM 244 / SL1</strain>
    </source>
</reference>
<proteinExistence type="inferred from homology"/>
<comment type="subcellular location">
    <subcellularLocation>
        <location evidence="5">Cell inner membrane</location>
        <topology evidence="5">Multi-pass membrane protein</topology>
    </subcellularLocation>
    <subcellularLocation>
        <location evidence="1">Membrane</location>
        <topology evidence="1">Multi-pass membrane protein</topology>
    </subcellularLocation>
</comment>
<evidence type="ECO:0000256" key="2">
    <source>
        <dbReference type="ARBA" id="ARBA00022692"/>
    </source>
</evidence>
<dbReference type="GO" id="GO:0009977">
    <property type="term" value="F:proton motive force dependent protein transmembrane transporter activity"/>
    <property type="evidence" value="ECO:0007669"/>
    <property type="project" value="TreeGrafter"/>
</dbReference>
<feature type="transmembrane region" description="Helical" evidence="5">
    <location>
        <begin position="86"/>
        <end position="107"/>
    </location>
</feature>
<evidence type="ECO:0000256" key="1">
    <source>
        <dbReference type="ARBA" id="ARBA00004141"/>
    </source>
</evidence>
<accession>A1WW01</accession>
<feature type="transmembrane region" description="Helical" evidence="5">
    <location>
        <begin position="202"/>
        <end position="219"/>
    </location>
</feature>
<keyword evidence="5" id="KW-0813">Transport</keyword>
<keyword evidence="3 5" id="KW-1133">Transmembrane helix</keyword>
<dbReference type="NCBIfam" id="TIGR00945">
    <property type="entry name" value="tatC"/>
    <property type="match status" value="1"/>
</dbReference>
<keyword evidence="2 5" id="KW-0812">Transmembrane</keyword>
<feature type="transmembrane region" description="Helical" evidence="5">
    <location>
        <begin position="119"/>
        <end position="146"/>
    </location>
</feature>
<dbReference type="InterPro" id="IPR019820">
    <property type="entry name" value="Sec-indep_translocase_CS"/>
</dbReference>
<dbReference type="PRINTS" id="PR01840">
    <property type="entry name" value="TATCFAMILY"/>
</dbReference>
<comment type="similarity">
    <text evidence="5">Belongs to the TatC family.</text>
</comment>
<dbReference type="GO" id="GO:0033281">
    <property type="term" value="C:TAT protein transport complex"/>
    <property type="evidence" value="ECO:0007669"/>
    <property type="project" value="UniProtKB-UniRule"/>
</dbReference>
<dbReference type="InterPro" id="IPR002033">
    <property type="entry name" value="TatC"/>
</dbReference>